<accession>A0A540V6T5</accession>
<dbReference type="InterPro" id="IPR050388">
    <property type="entry name" value="ABC_Ni/Peptide_Import"/>
</dbReference>
<dbReference type="InterPro" id="IPR013563">
    <property type="entry name" value="Oligopep_ABC_C"/>
</dbReference>
<dbReference type="SUPFAM" id="SSF52540">
    <property type="entry name" value="P-loop containing nucleoside triphosphate hydrolases"/>
    <property type="match status" value="2"/>
</dbReference>
<dbReference type="OrthoDB" id="9802264at2"/>
<evidence type="ECO:0000256" key="6">
    <source>
        <dbReference type="ARBA" id="ARBA00022840"/>
    </source>
</evidence>
<name>A0A540V6T5_9BACL</name>
<dbReference type="AlphaFoldDB" id="A0A540V6T5"/>
<evidence type="ECO:0000256" key="5">
    <source>
        <dbReference type="ARBA" id="ARBA00022741"/>
    </source>
</evidence>
<feature type="domain" description="ABC transporter" evidence="9">
    <location>
        <begin position="360"/>
        <end position="604"/>
    </location>
</feature>
<evidence type="ECO:0000256" key="2">
    <source>
        <dbReference type="ARBA" id="ARBA00005417"/>
    </source>
</evidence>
<dbReference type="RefSeq" id="WP_141601036.1">
    <property type="nucleotide sequence ID" value="NZ_JARMSC010000001.1"/>
</dbReference>
<feature type="region of interest" description="Disordered" evidence="8">
    <location>
        <begin position="624"/>
        <end position="644"/>
    </location>
</feature>
<dbReference type="InterPro" id="IPR003593">
    <property type="entry name" value="AAA+_ATPase"/>
</dbReference>
<dbReference type="GO" id="GO:0015833">
    <property type="term" value="P:peptide transport"/>
    <property type="evidence" value="ECO:0007669"/>
    <property type="project" value="InterPro"/>
</dbReference>
<dbReference type="NCBIfam" id="TIGR01727">
    <property type="entry name" value="oligo_HPY"/>
    <property type="match status" value="1"/>
</dbReference>
<keyword evidence="3" id="KW-0813">Transport</keyword>
<reference evidence="10 11" key="1">
    <citation type="submission" date="2019-06" db="EMBL/GenBank/DDBJ databases">
        <title>Genome sequence of Ureibacillus terrenus.</title>
        <authorList>
            <person name="Maclea K.S."/>
            <person name="Simoes M."/>
        </authorList>
    </citation>
    <scope>NUCLEOTIDE SEQUENCE [LARGE SCALE GENOMIC DNA]</scope>
    <source>
        <strain evidence="10 11">ATCC BAA-384</strain>
    </source>
</reference>
<dbReference type="GO" id="GO:0005886">
    <property type="term" value="C:plasma membrane"/>
    <property type="evidence" value="ECO:0007669"/>
    <property type="project" value="UniProtKB-SubCell"/>
</dbReference>
<dbReference type="GO" id="GO:0016887">
    <property type="term" value="F:ATP hydrolysis activity"/>
    <property type="evidence" value="ECO:0007669"/>
    <property type="project" value="InterPro"/>
</dbReference>
<dbReference type="InterPro" id="IPR017871">
    <property type="entry name" value="ABC_transporter-like_CS"/>
</dbReference>
<dbReference type="NCBIfam" id="NF007739">
    <property type="entry name" value="PRK10419.1"/>
    <property type="match status" value="2"/>
</dbReference>
<gene>
    <name evidence="10" type="ORF">FKZ59_01885</name>
</gene>
<dbReference type="Proteomes" id="UP000315753">
    <property type="component" value="Unassembled WGS sequence"/>
</dbReference>
<sequence>MKHPLLEVENLSVSYQMENKRVQVVRDLSFSIDRGETLAIVGESGSGKTATALSIIGLLPDNGKIDKGKIYFDGKQLAGQTEKEWVEIRGKKIAMIMQDPMSALNPVLTIGRQMEEVFLLRRKEKVNKKRIRQECLSLLGLVGVTEPELRLNQYPHELSGGILQRITIAIALAGKPDLLIADEPTTALDGIIKKQILSLLADLQKQLNLSILLITHDLAETATLADKVLVLYAGKAVEYGKADLVLKEPQHPYTKSLLKAVPTMDLDKNIPLFALKGQPPKPGHLPPGCAFHPRCPIAEEKCKKDDALNGLKEPGPYGRYVSCIRPKEERKKLLSAIKLKPERSSKITNIFSGENGAPILEIHDLKKHFKAGNFLSRKVIKAVDGISFTVNSGQITAIVGESGSGKSTLWKTIVGLHQATGGEVYYLGKKLKTMKDKRAFYQQVGFVFQNASASFNPRMTVGESILEPLRAAKWNPKERNGRLERLFELVGLPMEKRNAYPNELSGGQQQRAAIARALSVNPKIMILDEPVSSLDVSIQAQIINLLKELQEKLQISMLFISHDLPLVRYFADQVLVMHHGKLVERAKCEELFAHPTHPYSEKLIRAFLPSEEKNKTVHLLCHSSHSEMSGKSLQNRERTLPSKV</sequence>
<dbReference type="PANTHER" id="PTHR43297:SF2">
    <property type="entry name" value="DIPEPTIDE TRANSPORT ATP-BINDING PROTEIN DPPD"/>
    <property type="match status" value="1"/>
</dbReference>
<dbReference type="InterPro" id="IPR003439">
    <property type="entry name" value="ABC_transporter-like_ATP-bd"/>
</dbReference>
<dbReference type="Pfam" id="PF00005">
    <property type="entry name" value="ABC_tran"/>
    <property type="match status" value="2"/>
</dbReference>
<comment type="subcellular location">
    <subcellularLocation>
        <location evidence="1">Cell membrane</location>
        <topology evidence="1">Peripheral membrane protein</topology>
    </subcellularLocation>
</comment>
<dbReference type="EMBL" id="VIGD01000001">
    <property type="protein sequence ID" value="TQE92484.1"/>
    <property type="molecule type" value="Genomic_DNA"/>
</dbReference>
<organism evidence="10 11">
    <name type="scientific">Ureibacillus terrenus</name>
    <dbReference type="NCBI Taxonomy" id="118246"/>
    <lineage>
        <taxon>Bacteria</taxon>
        <taxon>Bacillati</taxon>
        <taxon>Bacillota</taxon>
        <taxon>Bacilli</taxon>
        <taxon>Bacillales</taxon>
        <taxon>Caryophanaceae</taxon>
        <taxon>Ureibacillus</taxon>
    </lineage>
</organism>
<evidence type="ECO:0000259" key="9">
    <source>
        <dbReference type="PROSITE" id="PS50893"/>
    </source>
</evidence>
<feature type="domain" description="ABC transporter" evidence="9">
    <location>
        <begin position="6"/>
        <end position="258"/>
    </location>
</feature>
<protein>
    <submittedName>
        <fullName evidence="10">Dipeptide ABC transporter ATP-binding protein</fullName>
    </submittedName>
</protein>
<dbReference type="FunFam" id="3.40.50.300:FF:000016">
    <property type="entry name" value="Oligopeptide ABC transporter ATP-binding component"/>
    <property type="match status" value="1"/>
</dbReference>
<dbReference type="PROSITE" id="PS00211">
    <property type="entry name" value="ABC_TRANSPORTER_1"/>
    <property type="match status" value="1"/>
</dbReference>
<evidence type="ECO:0000313" key="11">
    <source>
        <dbReference type="Proteomes" id="UP000315753"/>
    </source>
</evidence>
<evidence type="ECO:0000256" key="3">
    <source>
        <dbReference type="ARBA" id="ARBA00022448"/>
    </source>
</evidence>
<evidence type="ECO:0000256" key="7">
    <source>
        <dbReference type="ARBA" id="ARBA00023136"/>
    </source>
</evidence>
<comment type="similarity">
    <text evidence="2">Belongs to the ABC transporter superfamily.</text>
</comment>
<evidence type="ECO:0000313" key="10">
    <source>
        <dbReference type="EMBL" id="TQE92484.1"/>
    </source>
</evidence>
<proteinExistence type="inferred from homology"/>
<dbReference type="SMART" id="SM00382">
    <property type="entry name" value="AAA"/>
    <property type="match status" value="2"/>
</dbReference>
<evidence type="ECO:0000256" key="1">
    <source>
        <dbReference type="ARBA" id="ARBA00004202"/>
    </source>
</evidence>
<keyword evidence="11" id="KW-1185">Reference proteome</keyword>
<keyword evidence="6 10" id="KW-0067">ATP-binding</keyword>
<dbReference type="InterPro" id="IPR027417">
    <property type="entry name" value="P-loop_NTPase"/>
</dbReference>
<dbReference type="Pfam" id="PF08352">
    <property type="entry name" value="oligo_HPY"/>
    <property type="match status" value="2"/>
</dbReference>
<dbReference type="Gene3D" id="3.40.50.300">
    <property type="entry name" value="P-loop containing nucleotide triphosphate hydrolases"/>
    <property type="match status" value="2"/>
</dbReference>
<dbReference type="CDD" id="cd03257">
    <property type="entry name" value="ABC_NikE_OppD_transporters"/>
    <property type="match status" value="2"/>
</dbReference>
<keyword evidence="7" id="KW-0472">Membrane</keyword>
<evidence type="ECO:0000256" key="8">
    <source>
        <dbReference type="SAM" id="MobiDB-lite"/>
    </source>
</evidence>
<evidence type="ECO:0000256" key="4">
    <source>
        <dbReference type="ARBA" id="ARBA00022475"/>
    </source>
</evidence>
<keyword evidence="4" id="KW-1003">Cell membrane</keyword>
<feature type="compositionally biased region" description="Basic and acidic residues" evidence="8">
    <location>
        <begin position="634"/>
        <end position="644"/>
    </location>
</feature>
<dbReference type="NCBIfam" id="NF008453">
    <property type="entry name" value="PRK11308.1"/>
    <property type="match status" value="2"/>
</dbReference>
<dbReference type="PANTHER" id="PTHR43297">
    <property type="entry name" value="OLIGOPEPTIDE TRANSPORT ATP-BINDING PROTEIN APPD"/>
    <property type="match status" value="1"/>
</dbReference>
<dbReference type="PROSITE" id="PS50893">
    <property type="entry name" value="ABC_TRANSPORTER_2"/>
    <property type="match status" value="2"/>
</dbReference>
<comment type="caution">
    <text evidence="10">The sequence shown here is derived from an EMBL/GenBank/DDBJ whole genome shotgun (WGS) entry which is preliminary data.</text>
</comment>
<keyword evidence="5" id="KW-0547">Nucleotide-binding</keyword>
<dbReference type="GO" id="GO:0005524">
    <property type="term" value="F:ATP binding"/>
    <property type="evidence" value="ECO:0007669"/>
    <property type="project" value="UniProtKB-KW"/>
</dbReference>